<gene>
    <name evidence="3" type="ORF">NCTC12722_00798</name>
</gene>
<accession>A0A380W415</accession>
<keyword evidence="1" id="KW-1133">Transmembrane helix</keyword>
<dbReference type="AlphaFoldDB" id="A0A380W415"/>
<dbReference type="EMBL" id="UIGB01000001">
    <property type="protein sequence ID" value="SUU83630.1"/>
    <property type="molecule type" value="Genomic_DNA"/>
</dbReference>
<keyword evidence="1" id="KW-0472">Membrane</keyword>
<feature type="chain" id="PRO_5016829624" description="Transmembrane protein" evidence="2">
    <location>
        <begin position="36"/>
        <end position="134"/>
    </location>
</feature>
<reference evidence="3 4" key="1">
    <citation type="submission" date="2018-06" db="EMBL/GenBank/DDBJ databases">
        <authorList>
            <consortium name="Pathogen Informatics"/>
            <person name="Doyle S."/>
        </authorList>
    </citation>
    <scope>NUCLEOTIDE SEQUENCE [LARGE SCALE GENOMIC DNA]</scope>
    <source>
        <strain evidence="3 4">NCTC12722</strain>
    </source>
</reference>
<sequence>MPSPIQPISHAGKGAVLVLATAMLVAVSGPSPAQAAPAGFPQASSPAVNANASERLTDVSAKAKKRHVKRQYRRNDAAAAAIFGLAAGAIGSAIAESRRRDYYRQDYYYGGDPYYGGPYYGGPAYYGGYRYYPY</sequence>
<keyword evidence="2" id="KW-0732">Signal</keyword>
<evidence type="ECO:0000256" key="1">
    <source>
        <dbReference type="SAM" id="Phobius"/>
    </source>
</evidence>
<evidence type="ECO:0000256" key="2">
    <source>
        <dbReference type="SAM" id="SignalP"/>
    </source>
</evidence>
<protein>
    <recommendedName>
        <fullName evidence="5">Transmembrane protein</fullName>
    </recommendedName>
</protein>
<dbReference type="Proteomes" id="UP000254343">
    <property type="component" value="Unassembled WGS sequence"/>
</dbReference>
<evidence type="ECO:0000313" key="3">
    <source>
        <dbReference type="EMBL" id="SUU83630.1"/>
    </source>
</evidence>
<organism evidence="3 4">
    <name type="scientific">Afipia felis</name>
    <name type="common">Cat scratch disease bacillus</name>
    <dbReference type="NCBI Taxonomy" id="1035"/>
    <lineage>
        <taxon>Bacteria</taxon>
        <taxon>Pseudomonadati</taxon>
        <taxon>Pseudomonadota</taxon>
        <taxon>Alphaproteobacteria</taxon>
        <taxon>Hyphomicrobiales</taxon>
        <taxon>Nitrobacteraceae</taxon>
        <taxon>Afipia</taxon>
    </lineage>
</organism>
<proteinExistence type="predicted"/>
<evidence type="ECO:0000313" key="4">
    <source>
        <dbReference type="Proteomes" id="UP000254343"/>
    </source>
</evidence>
<evidence type="ECO:0008006" key="5">
    <source>
        <dbReference type="Google" id="ProtNLM"/>
    </source>
</evidence>
<keyword evidence="1" id="KW-0812">Transmembrane</keyword>
<name>A0A380W415_AFIFE</name>
<feature type="transmembrane region" description="Helical" evidence="1">
    <location>
        <begin position="77"/>
        <end position="95"/>
    </location>
</feature>
<dbReference type="RefSeq" id="WP_002718408.1">
    <property type="nucleotide sequence ID" value="NZ_UFSI01000001.1"/>
</dbReference>
<feature type="signal peptide" evidence="2">
    <location>
        <begin position="1"/>
        <end position="35"/>
    </location>
</feature>